<organism evidence="1 2">
    <name type="scientific">Marinomonas primoryensis</name>
    <dbReference type="NCBI Taxonomy" id="178399"/>
    <lineage>
        <taxon>Bacteria</taxon>
        <taxon>Pseudomonadati</taxon>
        <taxon>Pseudomonadota</taxon>
        <taxon>Gammaproteobacteria</taxon>
        <taxon>Oceanospirillales</taxon>
        <taxon>Oceanospirillaceae</taxon>
        <taxon>Marinomonas</taxon>
    </lineage>
</organism>
<sequence>MPGTDKLQPGINDIKRLSRRIFLVRSHSSNRCIVNLIRTLIVVRVRQKIKLCSDY</sequence>
<dbReference type="EMBL" id="CP054301">
    <property type="protein sequence ID" value="QKK82160.1"/>
    <property type="molecule type" value="Genomic_DNA"/>
</dbReference>
<reference evidence="1 2" key="1">
    <citation type="submission" date="2020-06" db="EMBL/GenBank/DDBJ databases">
        <authorList>
            <person name="Voronona O.L."/>
            <person name="Aksenova E.I."/>
            <person name="Kunda M.S."/>
            <person name="Semenov A.N."/>
            <person name="Ryzhova N."/>
        </authorList>
    </citation>
    <scope>NUCLEOTIDE SEQUENCE [LARGE SCALE GENOMIC DNA]</scope>
    <source>
        <strain evidence="1 2">MPKMM3633</strain>
    </source>
</reference>
<dbReference type="RefSeq" id="WP_176336424.1">
    <property type="nucleotide sequence ID" value="NZ_BAAAEF010000017.1"/>
</dbReference>
<proteinExistence type="predicted"/>
<evidence type="ECO:0000313" key="2">
    <source>
        <dbReference type="Proteomes" id="UP000509371"/>
    </source>
</evidence>
<evidence type="ECO:0000313" key="1">
    <source>
        <dbReference type="EMBL" id="QKK82160.1"/>
    </source>
</evidence>
<dbReference type="AlphaFoldDB" id="A0A859D4E6"/>
<gene>
    <name evidence="1" type="ORF">MP3633_3433</name>
</gene>
<dbReference type="KEGG" id="mpri:MP3633_3433"/>
<dbReference type="Proteomes" id="UP000509371">
    <property type="component" value="Chromosome"/>
</dbReference>
<accession>A0A859D4E6</accession>
<protein>
    <submittedName>
        <fullName evidence="1">Uncharacterized protein</fullName>
    </submittedName>
</protein>
<name>A0A859D4E6_9GAMM</name>